<keyword evidence="3" id="KW-1185">Reference proteome</keyword>
<reference evidence="3" key="1">
    <citation type="journal article" date="2019" name="Int. J. Syst. Evol. Microbiol.">
        <title>The Global Catalogue of Microorganisms (GCM) 10K type strain sequencing project: providing services to taxonomists for standard genome sequencing and annotation.</title>
        <authorList>
            <consortium name="The Broad Institute Genomics Platform"/>
            <consortium name="The Broad Institute Genome Sequencing Center for Infectious Disease"/>
            <person name="Wu L."/>
            <person name="Ma J."/>
        </authorList>
    </citation>
    <scope>NUCLEOTIDE SEQUENCE [LARGE SCALE GENOMIC DNA]</scope>
    <source>
        <strain evidence="3">JCM 12165</strain>
    </source>
</reference>
<evidence type="ECO:0000313" key="3">
    <source>
        <dbReference type="Proteomes" id="UP001595896"/>
    </source>
</evidence>
<keyword evidence="1" id="KW-1133">Transmembrane helix</keyword>
<sequence>MSASENMMIYVIPALIICIIALVWTIQVAKNPEDEGYDNRKKQKLHFGLLIGLYALGFIPAIAGVVLYFFYW</sequence>
<dbReference type="Proteomes" id="UP001595896">
    <property type="component" value="Unassembled WGS sequence"/>
</dbReference>
<keyword evidence="1" id="KW-0472">Membrane</keyword>
<comment type="caution">
    <text evidence="2">The sequence shown here is derived from an EMBL/GenBank/DDBJ whole genome shotgun (WGS) entry which is preliminary data.</text>
</comment>
<feature type="transmembrane region" description="Helical" evidence="1">
    <location>
        <begin position="47"/>
        <end position="71"/>
    </location>
</feature>
<gene>
    <name evidence="2" type="ORF">ACFO4L_04020</name>
</gene>
<organism evidence="2 3">
    <name type="scientific">Bacillus daqingensis</name>
    <dbReference type="NCBI Taxonomy" id="872396"/>
    <lineage>
        <taxon>Bacteria</taxon>
        <taxon>Bacillati</taxon>
        <taxon>Bacillota</taxon>
        <taxon>Bacilli</taxon>
        <taxon>Bacillales</taxon>
        <taxon>Bacillaceae</taxon>
        <taxon>Bacillus</taxon>
    </lineage>
</organism>
<name>A0ABV9NSS0_9BACI</name>
<evidence type="ECO:0000313" key="2">
    <source>
        <dbReference type="EMBL" id="MFC4735745.1"/>
    </source>
</evidence>
<proteinExistence type="predicted"/>
<evidence type="ECO:0000256" key="1">
    <source>
        <dbReference type="SAM" id="Phobius"/>
    </source>
</evidence>
<keyword evidence="1" id="KW-0812">Transmembrane</keyword>
<dbReference type="RefSeq" id="WP_377908379.1">
    <property type="nucleotide sequence ID" value="NZ_JBHSGK010000003.1"/>
</dbReference>
<protein>
    <submittedName>
        <fullName evidence="2">Uncharacterized protein</fullName>
    </submittedName>
</protein>
<accession>A0ABV9NSS0</accession>
<dbReference type="EMBL" id="JBHSGK010000003">
    <property type="protein sequence ID" value="MFC4735745.1"/>
    <property type="molecule type" value="Genomic_DNA"/>
</dbReference>
<feature type="transmembrane region" description="Helical" evidence="1">
    <location>
        <begin position="6"/>
        <end position="26"/>
    </location>
</feature>